<dbReference type="Proteomes" id="UP000030746">
    <property type="component" value="Unassembled WGS sequence"/>
</dbReference>
<feature type="chain" id="PRO_5004719894" description="Spaetzle domain-containing protein" evidence="1">
    <location>
        <begin position="18"/>
        <end position="506"/>
    </location>
</feature>
<dbReference type="CTD" id="20248440"/>
<dbReference type="HOGENOM" id="CLU_538929_0_0_1"/>
<evidence type="ECO:0000313" key="3">
    <source>
        <dbReference type="Proteomes" id="UP000030746"/>
    </source>
</evidence>
<accession>V4CDU1</accession>
<dbReference type="OrthoDB" id="6157968at2759"/>
<reference evidence="2 3" key="1">
    <citation type="journal article" date="2013" name="Nature">
        <title>Insights into bilaterian evolution from three spiralian genomes.</title>
        <authorList>
            <person name="Simakov O."/>
            <person name="Marletaz F."/>
            <person name="Cho S.J."/>
            <person name="Edsinger-Gonzales E."/>
            <person name="Havlak P."/>
            <person name="Hellsten U."/>
            <person name="Kuo D.H."/>
            <person name="Larsson T."/>
            <person name="Lv J."/>
            <person name="Arendt D."/>
            <person name="Savage R."/>
            <person name="Osoegawa K."/>
            <person name="de Jong P."/>
            <person name="Grimwood J."/>
            <person name="Chapman J.A."/>
            <person name="Shapiro H."/>
            <person name="Aerts A."/>
            <person name="Otillar R.P."/>
            <person name="Terry A.Y."/>
            <person name="Boore J.L."/>
            <person name="Grigoriev I.V."/>
            <person name="Lindberg D.R."/>
            <person name="Seaver E.C."/>
            <person name="Weisblat D.A."/>
            <person name="Putnam N.H."/>
            <person name="Rokhsar D.S."/>
        </authorList>
    </citation>
    <scope>NUCLEOTIDE SEQUENCE [LARGE SCALE GENOMIC DNA]</scope>
</reference>
<keyword evidence="3" id="KW-1185">Reference proteome</keyword>
<dbReference type="RefSeq" id="XP_009049306.1">
    <property type="nucleotide sequence ID" value="XM_009051058.1"/>
</dbReference>
<organism evidence="2 3">
    <name type="scientific">Lottia gigantea</name>
    <name type="common">Giant owl limpet</name>
    <dbReference type="NCBI Taxonomy" id="225164"/>
    <lineage>
        <taxon>Eukaryota</taxon>
        <taxon>Metazoa</taxon>
        <taxon>Spiralia</taxon>
        <taxon>Lophotrochozoa</taxon>
        <taxon>Mollusca</taxon>
        <taxon>Gastropoda</taxon>
        <taxon>Patellogastropoda</taxon>
        <taxon>Lottioidea</taxon>
        <taxon>Lottiidae</taxon>
        <taxon>Lottia</taxon>
    </lineage>
</organism>
<sequence length="506" mass="58153">MFLRLLMLTSLVMVCLSQSSKQCYEFIDLTQNYQLKSATQDYPREAIVKEYGMRQELQELLNNILEPIPTEPSMTVPGSTARAPIDRRVLMTPQPKVFFDPKNIPMPFAGANPNGRINPYLKNAIPFQRPLAPNTFQQRSQNNPAMPLRPLNPLVNGPIPTRIPVTPRAQAGVIPFAQLQAPKAAPTPMYAGHQVPNLARFGFPGARRNLPLGYPRRAPVPPGRLAPVVPQQSKFTIEQLRQMAMPYKRSYQRYGGYNPYARSYRYGRQSGHFIRKRAADRISPKYTYKQLLQLANPFNRYGGAARYSNQGYRPPRRVGYYSPGSTRAQNYLSYNGYNPYRNNFNPYTARRYTNLRTRLPIGTRFRPVNQFPVRPQYSQSSRRFQYGQPQYRTRRSIRINPSEDNQIKPISESCPTTMMSIQQFTGLGGNCWVLEPEKQMVDYAVCGHDDCSNCKSEDEDDKMSKCVENYHWTPVWSYCDVLPQGKKIQEVELYLPKSCSCKTFQC</sequence>
<dbReference type="EMBL" id="KB200869">
    <property type="protein sequence ID" value="ESP00115.1"/>
    <property type="molecule type" value="Genomic_DNA"/>
</dbReference>
<name>V4CDU1_LOTGI</name>
<dbReference type="KEGG" id="lgi:LOTGIDRAFT_231022"/>
<evidence type="ECO:0000256" key="1">
    <source>
        <dbReference type="SAM" id="SignalP"/>
    </source>
</evidence>
<evidence type="ECO:0000313" key="2">
    <source>
        <dbReference type="EMBL" id="ESP00115.1"/>
    </source>
</evidence>
<dbReference type="OMA" id="KFALAIC"/>
<feature type="signal peptide" evidence="1">
    <location>
        <begin position="1"/>
        <end position="17"/>
    </location>
</feature>
<evidence type="ECO:0008006" key="4">
    <source>
        <dbReference type="Google" id="ProtNLM"/>
    </source>
</evidence>
<proteinExistence type="predicted"/>
<dbReference type="GeneID" id="20248440"/>
<keyword evidence="1" id="KW-0732">Signal</keyword>
<protein>
    <recommendedName>
        <fullName evidence="4">Spaetzle domain-containing protein</fullName>
    </recommendedName>
</protein>
<dbReference type="AlphaFoldDB" id="V4CDU1"/>
<gene>
    <name evidence="2" type="ORF">LOTGIDRAFT_231022</name>
</gene>